<keyword evidence="3 7" id="KW-0560">Oxidoreductase</keyword>
<feature type="domain" description="Aldehyde dehydrogenase" evidence="6">
    <location>
        <begin position="2"/>
        <end position="451"/>
    </location>
</feature>
<evidence type="ECO:0000256" key="2">
    <source>
        <dbReference type="ARBA" id="ARBA00012884"/>
    </source>
</evidence>
<dbReference type="PROSITE" id="PS00070">
    <property type="entry name" value="ALDEHYDE_DEHYDR_CYS"/>
    <property type="match status" value="1"/>
</dbReference>
<comment type="pathway">
    <text evidence="1">Amino-acid degradation; L-proline degradation into L-glutamate; L-glutamate from L-proline: step 2/2.</text>
</comment>
<evidence type="ECO:0000313" key="8">
    <source>
        <dbReference type="Proteomes" id="UP001350748"/>
    </source>
</evidence>
<dbReference type="SUPFAM" id="SSF53720">
    <property type="entry name" value="ALDH-like"/>
    <property type="match status" value="1"/>
</dbReference>
<dbReference type="CDD" id="cd07125">
    <property type="entry name" value="ALDH_PutA-P5CDH"/>
    <property type="match status" value="1"/>
</dbReference>
<dbReference type="PANTHER" id="PTHR42862">
    <property type="entry name" value="DELTA-1-PYRROLINE-5-CARBOXYLATE DEHYDROGENASE 1, ISOFORM A-RELATED"/>
    <property type="match status" value="1"/>
</dbReference>
<evidence type="ECO:0000256" key="3">
    <source>
        <dbReference type="ARBA" id="ARBA00023002"/>
    </source>
</evidence>
<dbReference type="Gene3D" id="3.40.309.10">
    <property type="entry name" value="Aldehyde Dehydrogenase, Chain A, domain 2"/>
    <property type="match status" value="1"/>
</dbReference>
<dbReference type="InterPro" id="IPR016162">
    <property type="entry name" value="Ald_DH_N"/>
</dbReference>
<dbReference type="InterPro" id="IPR016160">
    <property type="entry name" value="Ald_DH_CS_CYS"/>
</dbReference>
<evidence type="ECO:0000259" key="6">
    <source>
        <dbReference type="Pfam" id="PF00171"/>
    </source>
</evidence>
<evidence type="ECO:0000256" key="5">
    <source>
        <dbReference type="ARBA" id="ARBA00048142"/>
    </source>
</evidence>
<evidence type="ECO:0000313" key="7">
    <source>
        <dbReference type="EMBL" id="MEF3365311.1"/>
    </source>
</evidence>
<dbReference type="InterPro" id="IPR050485">
    <property type="entry name" value="Proline_metab_enzyme"/>
</dbReference>
<reference evidence="7 8" key="1">
    <citation type="submission" date="2024-02" db="EMBL/GenBank/DDBJ databases">
        <authorList>
            <person name="Grouzdev D."/>
        </authorList>
    </citation>
    <scope>NUCLEOTIDE SEQUENCE [LARGE SCALE GENOMIC DNA]</scope>
    <source>
        <strain evidence="7 8">9N</strain>
    </source>
</reference>
<dbReference type="PANTHER" id="PTHR42862:SF1">
    <property type="entry name" value="DELTA-1-PYRROLINE-5-CARBOXYLATE DEHYDROGENASE 2, ISOFORM A-RELATED"/>
    <property type="match status" value="1"/>
</dbReference>
<dbReference type="InterPro" id="IPR005933">
    <property type="entry name" value="PutA_C"/>
</dbReference>
<dbReference type="Gene3D" id="3.40.605.10">
    <property type="entry name" value="Aldehyde Dehydrogenase, Chain A, domain 1"/>
    <property type="match status" value="1"/>
</dbReference>
<dbReference type="Proteomes" id="UP001350748">
    <property type="component" value="Unassembled WGS sequence"/>
</dbReference>
<dbReference type="GO" id="GO:0003842">
    <property type="term" value="F:L-glutamate gamma-semialdehyde dehydrogenase activity"/>
    <property type="evidence" value="ECO:0007669"/>
    <property type="project" value="UniProtKB-EC"/>
</dbReference>
<dbReference type="NCBIfam" id="TIGR01238">
    <property type="entry name" value="D1pyr5carbox3"/>
    <property type="match status" value="1"/>
</dbReference>
<dbReference type="EC" id="1.2.1.88" evidence="2"/>
<evidence type="ECO:0000256" key="1">
    <source>
        <dbReference type="ARBA" id="ARBA00004786"/>
    </source>
</evidence>
<dbReference type="EMBL" id="JAZHYN010000004">
    <property type="protein sequence ID" value="MEF3365311.1"/>
    <property type="molecule type" value="Genomic_DNA"/>
</dbReference>
<organism evidence="7 8">
    <name type="scientific">Methylocystis borbori</name>
    <dbReference type="NCBI Taxonomy" id="3118750"/>
    <lineage>
        <taxon>Bacteria</taxon>
        <taxon>Pseudomonadati</taxon>
        <taxon>Pseudomonadota</taxon>
        <taxon>Alphaproteobacteria</taxon>
        <taxon>Hyphomicrobiales</taxon>
        <taxon>Methylocystaceae</taxon>
        <taxon>Methylocystis</taxon>
    </lineage>
</organism>
<accession>A0ABU7XD44</accession>
<protein>
    <recommendedName>
        <fullName evidence="2">L-glutamate gamma-semialdehyde dehydrogenase</fullName>
        <ecNumber evidence="2">1.2.1.88</ecNumber>
    </recommendedName>
</protein>
<sequence length="472" mass="48969">RDVLSPIDGGAIGRVVEADADAARAAMTAAARGFPQWAATPVEERAQIIERAADLLETRRGVLIALLQSEAGKTLDDALAEVREAADLCRYYANEARRICAPAALPGPTGESNILRRSGRGVFVCISPWNFPLAIFIGQVAAALVTGNAVVAKPAEQTPLVAALAIGLLREAGAPNDALQLAPGDGAVGTALVADARTAGVVFTGSVEVAQRINRALAERDGPIAPLIAETGGINAMIVDSTALIEQVVDDVLTSAFRSAGQRCSALRLLCLQEEIAPACIEALIGATRELRVGDPRDIGAHVGPVIDAEAKAKLDAYIAGQAAAGRLLYASDAPAMGTFVAPHILRLDHVADLREEIFGPVLHVATWRAGGFARLLADIAASGYGLTVGLHTRIERRVRDVSEAAPAGNIYVNRNMIGAVVGSHPFGGFGLSGTGPKAGGPDYLRRFLRETTLTINTASSGGDAGLLSLDE</sequence>
<gene>
    <name evidence="7" type="ORF">V3H18_02055</name>
</gene>
<dbReference type="RefSeq" id="WP_332080218.1">
    <property type="nucleotide sequence ID" value="NZ_JAZHYN010000004.1"/>
</dbReference>
<dbReference type="InterPro" id="IPR016163">
    <property type="entry name" value="Ald_DH_C"/>
</dbReference>
<dbReference type="InterPro" id="IPR016161">
    <property type="entry name" value="Ald_DH/histidinol_DH"/>
</dbReference>
<dbReference type="InterPro" id="IPR015590">
    <property type="entry name" value="Aldehyde_DH_dom"/>
</dbReference>
<comment type="catalytic activity">
    <reaction evidence="5">
        <text>L-glutamate 5-semialdehyde + NAD(+) + H2O = L-glutamate + NADH + 2 H(+)</text>
        <dbReference type="Rhea" id="RHEA:30235"/>
        <dbReference type="ChEBI" id="CHEBI:15377"/>
        <dbReference type="ChEBI" id="CHEBI:15378"/>
        <dbReference type="ChEBI" id="CHEBI:29985"/>
        <dbReference type="ChEBI" id="CHEBI:57540"/>
        <dbReference type="ChEBI" id="CHEBI:57945"/>
        <dbReference type="ChEBI" id="CHEBI:58066"/>
        <dbReference type="EC" id="1.2.1.88"/>
    </reaction>
</comment>
<feature type="non-terminal residue" evidence="7">
    <location>
        <position position="1"/>
    </location>
</feature>
<keyword evidence="8" id="KW-1185">Reference proteome</keyword>
<dbReference type="Pfam" id="PF00171">
    <property type="entry name" value="Aldedh"/>
    <property type="match status" value="1"/>
</dbReference>
<evidence type="ECO:0000256" key="4">
    <source>
        <dbReference type="ARBA" id="ARBA00023027"/>
    </source>
</evidence>
<proteinExistence type="predicted"/>
<keyword evidence="4" id="KW-0520">NAD</keyword>
<comment type="caution">
    <text evidence="7">The sequence shown here is derived from an EMBL/GenBank/DDBJ whole genome shotgun (WGS) entry which is preliminary data.</text>
</comment>
<name>A0ABU7XD44_9HYPH</name>